<keyword evidence="2" id="KW-0540">Nuclease</keyword>
<keyword evidence="3" id="KW-1185">Reference proteome</keyword>
<organism evidence="2 3">
    <name type="scientific">Gemmata obscuriglobus</name>
    <dbReference type="NCBI Taxonomy" id="114"/>
    <lineage>
        <taxon>Bacteria</taxon>
        <taxon>Pseudomonadati</taxon>
        <taxon>Planctomycetota</taxon>
        <taxon>Planctomycetia</taxon>
        <taxon>Gemmatales</taxon>
        <taxon>Gemmataceae</taxon>
        <taxon>Gemmata</taxon>
    </lineage>
</organism>
<dbReference type="EMBL" id="CP025958">
    <property type="protein sequence ID" value="AWM40230.1"/>
    <property type="molecule type" value="Genomic_DNA"/>
</dbReference>
<dbReference type="Pfam" id="PF13391">
    <property type="entry name" value="HNH_2"/>
    <property type="match status" value="1"/>
</dbReference>
<dbReference type="GO" id="GO:0004519">
    <property type="term" value="F:endonuclease activity"/>
    <property type="evidence" value="ECO:0007669"/>
    <property type="project" value="UniProtKB-KW"/>
</dbReference>
<dbReference type="KEGG" id="gog:C1280_26650"/>
<dbReference type="Proteomes" id="UP000245802">
    <property type="component" value="Chromosome"/>
</dbReference>
<dbReference type="OrthoDB" id="5678128at2"/>
<evidence type="ECO:0000313" key="2">
    <source>
        <dbReference type="EMBL" id="AWM40230.1"/>
    </source>
</evidence>
<dbReference type="InterPro" id="IPR003615">
    <property type="entry name" value="HNH_nuc"/>
</dbReference>
<protein>
    <submittedName>
        <fullName evidence="2">HNH endonuclease</fullName>
    </submittedName>
</protein>
<feature type="domain" description="HNH nuclease" evidence="1">
    <location>
        <begin position="112"/>
        <end position="160"/>
    </location>
</feature>
<keyword evidence="2" id="KW-0378">Hydrolase</keyword>
<dbReference type="RefSeq" id="WP_010051022.1">
    <property type="nucleotide sequence ID" value="NZ_CP025958.1"/>
</dbReference>
<dbReference type="AlphaFoldDB" id="A0A2Z3HFQ5"/>
<name>A0A2Z3HFQ5_9BACT</name>
<keyword evidence="2" id="KW-0255">Endonuclease</keyword>
<reference evidence="2 3" key="1">
    <citation type="submission" date="2018-01" db="EMBL/GenBank/DDBJ databases">
        <title>G. obscuriglobus.</title>
        <authorList>
            <person name="Franke J."/>
            <person name="Blomberg W."/>
            <person name="Selmecki A."/>
        </authorList>
    </citation>
    <scope>NUCLEOTIDE SEQUENCE [LARGE SCALE GENOMIC DNA]</scope>
    <source>
        <strain evidence="2 3">DSM 5831</strain>
    </source>
</reference>
<gene>
    <name evidence="2" type="ORF">C1280_26650</name>
</gene>
<sequence length="219" mass="24294">MAVKLGRTSASVAMKCCNLASLDETHQQRGVKGLSKVATLDRTVWNEFLTDPDTVSFEAAKALAELESRPVLPAIEPELAQLEGKEKERVVRVRVNQHFFRELILTGYGEACAVCGLPVSELLVAAHIVPWATDARLRMNPRNGLCLCGTHDRAYERGLLRVSGDYVIRAVVPERVRSSTAVADWLIRFEGQKLQLPQRWIPSPELLERKLALVSGLIA</sequence>
<proteinExistence type="predicted"/>
<evidence type="ECO:0000259" key="1">
    <source>
        <dbReference type="Pfam" id="PF13391"/>
    </source>
</evidence>
<evidence type="ECO:0000313" key="3">
    <source>
        <dbReference type="Proteomes" id="UP000245802"/>
    </source>
</evidence>
<accession>A0A2Z3HFQ5</accession>